<dbReference type="Proteomes" id="UP000034961">
    <property type="component" value="Unassembled WGS sequence"/>
</dbReference>
<evidence type="ECO:0000313" key="1">
    <source>
        <dbReference type="EMBL" id="KKR94899.1"/>
    </source>
</evidence>
<dbReference type="AlphaFoldDB" id="A0A0G0V1U7"/>
<protein>
    <recommendedName>
        <fullName evidence="3">DUF5667 domain-containing protein</fullName>
    </recommendedName>
</protein>
<proteinExistence type="predicted"/>
<sequence>MKSTIYVLFFVSYFSFFISVVSAADYVLPYPSYMPGNKLYRINEWWDQLQEYWYFGDIAGLKYHRAMADKYLIEAKTLFEYQQYKLAVNALQKSDEHFAHAVVYLIDVNNKRKDDGVQGAILKQSGEKHTEIIDDLNEFLPDQVTWQEEQKDPEDIPLDMLFTKAKTIRNYANR</sequence>
<gene>
    <name evidence="1" type="ORF">UU41_C0002G0020</name>
</gene>
<evidence type="ECO:0008006" key="3">
    <source>
        <dbReference type="Google" id="ProtNLM"/>
    </source>
</evidence>
<comment type="caution">
    <text evidence="1">The sequence shown here is derived from an EMBL/GenBank/DDBJ whole genome shotgun (WGS) entry which is preliminary data.</text>
</comment>
<accession>A0A0G0V1U7</accession>
<organism evidence="1 2">
    <name type="scientific">Candidatus Roizmanbacteria bacterium GW2011_GWA1_41_13</name>
    <dbReference type="NCBI Taxonomy" id="1618474"/>
    <lineage>
        <taxon>Bacteria</taxon>
        <taxon>Candidatus Roizmaniibacteriota</taxon>
    </lineage>
</organism>
<name>A0A0G0V1U7_9BACT</name>
<reference evidence="1 2" key="1">
    <citation type="journal article" date="2015" name="Nature">
        <title>rRNA introns, odd ribosomes, and small enigmatic genomes across a large radiation of phyla.</title>
        <authorList>
            <person name="Brown C.T."/>
            <person name="Hug L.A."/>
            <person name="Thomas B.C."/>
            <person name="Sharon I."/>
            <person name="Castelle C.J."/>
            <person name="Singh A."/>
            <person name="Wilkins M.J."/>
            <person name="Williams K.H."/>
            <person name="Banfield J.F."/>
        </authorList>
    </citation>
    <scope>NUCLEOTIDE SEQUENCE [LARGE SCALE GENOMIC DNA]</scope>
</reference>
<dbReference type="EMBL" id="LCAN01000002">
    <property type="protein sequence ID" value="KKR94899.1"/>
    <property type="molecule type" value="Genomic_DNA"/>
</dbReference>
<evidence type="ECO:0000313" key="2">
    <source>
        <dbReference type="Proteomes" id="UP000034961"/>
    </source>
</evidence>